<evidence type="ECO:0000256" key="5">
    <source>
        <dbReference type="ARBA" id="ARBA00023295"/>
    </source>
</evidence>
<keyword evidence="6" id="KW-0119">Carbohydrate metabolism</keyword>
<protein>
    <recommendedName>
        <fullName evidence="2">chitinase</fullName>
        <ecNumber evidence="2">3.2.1.14</ecNumber>
    </recommendedName>
</protein>
<keyword evidence="6" id="KW-0624">Polysaccharide degradation</keyword>
<dbReference type="InterPro" id="IPR011583">
    <property type="entry name" value="Chitinase_II/V-like_cat"/>
</dbReference>
<dbReference type="EMBL" id="PDWN01000001">
    <property type="protein sequence ID" value="KAF1697525.1"/>
    <property type="molecule type" value="Genomic_DNA"/>
</dbReference>
<dbReference type="CDD" id="cd06548">
    <property type="entry name" value="GH18_chitinase"/>
    <property type="match status" value="1"/>
</dbReference>
<dbReference type="PROSITE" id="PS51910">
    <property type="entry name" value="GH18_2"/>
    <property type="match status" value="1"/>
</dbReference>
<evidence type="ECO:0000313" key="12">
    <source>
        <dbReference type="Proteomes" id="UP000788419"/>
    </source>
</evidence>
<evidence type="ECO:0000256" key="3">
    <source>
        <dbReference type="ARBA" id="ARBA00022801"/>
    </source>
</evidence>
<dbReference type="SUPFAM" id="SSF51445">
    <property type="entry name" value="(Trans)glycosidases"/>
    <property type="match status" value="1"/>
</dbReference>
<evidence type="ECO:0000256" key="9">
    <source>
        <dbReference type="SAM" id="SignalP"/>
    </source>
</evidence>
<dbReference type="RefSeq" id="WP_238390224.1">
    <property type="nucleotide sequence ID" value="NZ_PDWN01000001.1"/>
</dbReference>
<comment type="similarity">
    <text evidence="8">Belongs to the glycosyl hydrolase 18 family.</text>
</comment>
<keyword evidence="5 7" id="KW-0326">Glycosidase</keyword>
<dbReference type="InterPro" id="IPR017853">
    <property type="entry name" value="GH"/>
</dbReference>
<dbReference type="Gene3D" id="3.20.20.80">
    <property type="entry name" value="Glycosidases"/>
    <property type="match status" value="1"/>
</dbReference>
<evidence type="ECO:0000256" key="4">
    <source>
        <dbReference type="ARBA" id="ARBA00023024"/>
    </source>
</evidence>
<dbReference type="InterPro" id="IPR029070">
    <property type="entry name" value="Chitinase_insertion_sf"/>
</dbReference>
<comment type="caution">
    <text evidence="11">The sequence shown here is derived from an EMBL/GenBank/DDBJ whole genome shotgun (WGS) entry which is preliminary data.</text>
</comment>
<dbReference type="SUPFAM" id="SSF54556">
    <property type="entry name" value="Chitinase insertion domain"/>
    <property type="match status" value="1"/>
</dbReference>
<feature type="domain" description="GH18" evidence="10">
    <location>
        <begin position="41"/>
        <end position="383"/>
    </location>
</feature>
<evidence type="ECO:0000259" key="10">
    <source>
        <dbReference type="PROSITE" id="PS51910"/>
    </source>
</evidence>
<dbReference type="Proteomes" id="UP000788419">
    <property type="component" value="Unassembled WGS sequence"/>
</dbReference>
<dbReference type="InterPro" id="IPR001579">
    <property type="entry name" value="Glyco_hydro_18_chit_AS"/>
</dbReference>
<name>A0ABQ6ZBW0_9GAMM</name>
<organism evidence="11 12">
    <name type="scientific">Pseudoxanthomonas daejeonensis</name>
    <dbReference type="NCBI Taxonomy" id="266062"/>
    <lineage>
        <taxon>Bacteria</taxon>
        <taxon>Pseudomonadati</taxon>
        <taxon>Pseudomonadota</taxon>
        <taxon>Gammaproteobacteria</taxon>
        <taxon>Lysobacterales</taxon>
        <taxon>Lysobacteraceae</taxon>
        <taxon>Pseudoxanthomonas</taxon>
    </lineage>
</organism>
<evidence type="ECO:0000313" key="11">
    <source>
        <dbReference type="EMBL" id="KAF1697525.1"/>
    </source>
</evidence>
<dbReference type="SMART" id="SM00636">
    <property type="entry name" value="Glyco_18"/>
    <property type="match status" value="1"/>
</dbReference>
<keyword evidence="9" id="KW-0732">Signal</keyword>
<proteinExistence type="inferred from homology"/>
<dbReference type="PANTHER" id="PTHR11177:SF317">
    <property type="entry name" value="CHITINASE 12-RELATED"/>
    <property type="match status" value="1"/>
</dbReference>
<dbReference type="PANTHER" id="PTHR11177">
    <property type="entry name" value="CHITINASE"/>
    <property type="match status" value="1"/>
</dbReference>
<feature type="chain" id="PRO_5045161642" description="chitinase" evidence="9">
    <location>
        <begin position="33"/>
        <end position="396"/>
    </location>
</feature>
<reference evidence="11 12" key="1">
    <citation type="submission" date="2017-10" db="EMBL/GenBank/DDBJ databases">
        <title>Whole genome sequencing of members of genus Pseudoxanthomonas.</title>
        <authorList>
            <person name="Kumar S."/>
            <person name="Bansal K."/>
            <person name="Kaur A."/>
            <person name="Patil P."/>
            <person name="Sharma S."/>
            <person name="Patil P.B."/>
        </authorList>
    </citation>
    <scope>NUCLEOTIDE SEQUENCE [LARGE SCALE GENOMIC DNA]</scope>
    <source>
        <strain evidence="11 12">DSM 17801</strain>
    </source>
</reference>
<gene>
    <name evidence="11" type="ORF">CSC65_01275</name>
</gene>
<keyword evidence="4" id="KW-0146">Chitin degradation</keyword>
<keyword evidence="12" id="KW-1185">Reference proteome</keyword>
<accession>A0ABQ6ZBW0</accession>
<dbReference type="Pfam" id="PF00704">
    <property type="entry name" value="Glyco_hydro_18"/>
    <property type="match status" value="1"/>
</dbReference>
<dbReference type="InterPro" id="IPR050314">
    <property type="entry name" value="Glycosyl_Hydrlase_18"/>
</dbReference>
<dbReference type="Gene3D" id="3.10.50.10">
    <property type="match status" value="1"/>
</dbReference>
<keyword evidence="3 7" id="KW-0378">Hydrolase</keyword>
<feature type="signal peptide" evidence="9">
    <location>
        <begin position="1"/>
        <end position="32"/>
    </location>
</feature>
<evidence type="ECO:0000256" key="7">
    <source>
        <dbReference type="RuleBase" id="RU000489"/>
    </source>
</evidence>
<dbReference type="EC" id="3.2.1.14" evidence="2"/>
<sequence>MASRLSRASVLLAAVLLAATWPAMCPASSAWAGSSPEVTRLKVIGYVMDGPALPQVSAHKLDAINFAFALVDAHGEVYLPGDTASRSLAGLTALRSGNPQLKVLVSIGGWGADHFSEAALTPASRARFTDSAVRLMLEHRLDGIDIDWEYPTLPGPGISHRPQDRENFSLMLEGVRAKLDALGREQDRHYLLTIAAADGEAARGLELARIAPVLDWINLMTYDFHGSLSETTGHHAALDRSALAPPGSRTTIRAVDEFLAAGVPARKLNVGVAFYGRQFADVEPVHNGVHQRYGRYVDALPWRDLRGMPGRDGYVRHWDAQAQAPYLWNADTRHFITYDDPYSLAAKAEFVRERGLGGMMYWEHRHDAGDELLDALRAGLDAAATATDATPAGATR</sequence>
<comment type="catalytic activity">
    <reaction evidence="1">
        <text>Random endo-hydrolysis of N-acetyl-beta-D-glucosaminide (1-&gt;4)-beta-linkages in chitin and chitodextrins.</text>
        <dbReference type="EC" id="3.2.1.14"/>
    </reaction>
</comment>
<evidence type="ECO:0000256" key="2">
    <source>
        <dbReference type="ARBA" id="ARBA00012729"/>
    </source>
</evidence>
<evidence type="ECO:0000256" key="1">
    <source>
        <dbReference type="ARBA" id="ARBA00000822"/>
    </source>
</evidence>
<evidence type="ECO:0000256" key="6">
    <source>
        <dbReference type="ARBA" id="ARBA00023326"/>
    </source>
</evidence>
<dbReference type="InterPro" id="IPR001223">
    <property type="entry name" value="Glyco_hydro18_cat"/>
</dbReference>
<evidence type="ECO:0000256" key="8">
    <source>
        <dbReference type="RuleBase" id="RU004453"/>
    </source>
</evidence>
<dbReference type="PROSITE" id="PS01095">
    <property type="entry name" value="GH18_1"/>
    <property type="match status" value="1"/>
</dbReference>